<dbReference type="Proteomes" id="UP000177171">
    <property type="component" value="Unassembled WGS sequence"/>
</dbReference>
<evidence type="ECO:0000256" key="1">
    <source>
        <dbReference type="SAM" id="Phobius"/>
    </source>
</evidence>
<dbReference type="EMBL" id="MHQY01000036">
    <property type="protein sequence ID" value="OHA12977.1"/>
    <property type="molecule type" value="Genomic_DNA"/>
</dbReference>
<proteinExistence type="predicted"/>
<name>A0A1G2LMX8_9BACT</name>
<accession>A0A1G2LMX8</accession>
<dbReference type="AlphaFoldDB" id="A0A1G2LMX8"/>
<keyword evidence="1" id="KW-0472">Membrane</keyword>
<keyword evidence="1" id="KW-1133">Transmembrane helix</keyword>
<protein>
    <submittedName>
        <fullName evidence="2">Uncharacterized protein</fullName>
    </submittedName>
</protein>
<feature type="transmembrane region" description="Helical" evidence="1">
    <location>
        <begin position="12"/>
        <end position="32"/>
    </location>
</feature>
<evidence type="ECO:0000313" key="3">
    <source>
        <dbReference type="Proteomes" id="UP000177171"/>
    </source>
</evidence>
<organism evidence="2 3">
    <name type="scientific">Candidatus Sungbacteria bacterium RIFCSPLOWO2_12_FULL_41_11</name>
    <dbReference type="NCBI Taxonomy" id="1802286"/>
    <lineage>
        <taxon>Bacteria</taxon>
        <taxon>Candidatus Sungiibacteriota</taxon>
    </lineage>
</organism>
<comment type="caution">
    <text evidence="2">The sequence shown here is derived from an EMBL/GenBank/DDBJ whole genome shotgun (WGS) entry which is preliminary data.</text>
</comment>
<reference evidence="2 3" key="1">
    <citation type="journal article" date="2016" name="Nat. Commun.">
        <title>Thousands of microbial genomes shed light on interconnected biogeochemical processes in an aquifer system.</title>
        <authorList>
            <person name="Anantharaman K."/>
            <person name="Brown C.T."/>
            <person name="Hug L.A."/>
            <person name="Sharon I."/>
            <person name="Castelle C.J."/>
            <person name="Probst A.J."/>
            <person name="Thomas B.C."/>
            <person name="Singh A."/>
            <person name="Wilkins M.J."/>
            <person name="Karaoz U."/>
            <person name="Brodie E.L."/>
            <person name="Williams K.H."/>
            <person name="Hubbard S.S."/>
            <person name="Banfield J.F."/>
        </authorList>
    </citation>
    <scope>NUCLEOTIDE SEQUENCE [LARGE SCALE GENOMIC DNA]</scope>
</reference>
<keyword evidence="1" id="KW-0812">Transmembrane</keyword>
<sequence>MFSNLGYRASRQFILLLIPFTIAAILLLFGYYKLLPEPTCSDLIKNQNEEEVDCGGPCKSCLFKHIQDIQIFSVNFDEVVTGSYDVVAKVKNPNTRLLAKEFFYEITLKDDKGVIMQKRTGRSYLYAGETAHIIEGNIPSKRKIYFAEFSINNKEVNWIQGETKRPVFLSGEKISEVVRGTTRLKLKIFNQSLADFKNIEVGAIITNDNGDITAINKTLIDSLKAGDFVPFIFIWPGEFIINTANVLIEPRVNLTAG</sequence>
<evidence type="ECO:0000313" key="2">
    <source>
        <dbReference type="EMBL" id="OHA12977.1"/>
    </source>
</evidence>
<gene>
    <name evidence="2" type="ORF">A3G49_00575</name>
</gene>